<dbReference type="EMBL" id="JBEPNZ010000001">
    <property type="protein sequence ID" value="MET3944524.1"/>
    <property type="molecule type" value="Genomic_DNA"/>
</dbReference>
<organism evidence="2 3">
    <name type="scientific">Corynebacterium mucifaciens</name>
    <dbReference type="NCBI Taxonomy" id="57171"/>
    <lineage>
        <taxon>Bacteria</taxon>
        <taxon>Bacillati</taxon>
        <taxon>Actinomycetota</taxon>
        <taxon>Actinomycetes</taxon>
        <taxon>Mycobacteriales</taxon>
        <taxon>Corynebacteriaceae</taxon>
        <taxon>Corynebacterium</taxon>
    </lineage>
</organism>
<gene>
    <name evidence="2" type="ORF">HF989_08105</name>
    <name evidence="1" type="ORF">JOF50_001323</name>
</gene>
<dbReference type="RefSeq" id="WP_168685493.1">
    <property type="nucleotide sequence ID" value="NZ_JAAXPF010000008.1"/>
</dbReference>
<dbReference type="Proteomes" id="UP000554284">
    <property type="component" value="Unassembled WGS sequence"/>
</dbReference>
<proteinExistence type="predicted"/>
<evidence type="ECO:0000313" key="1">
    <source>
        <dbReference type="EMBL" id="MET3944524.1"/>
    </source>
</evidence>
<evidence type="ECO:0000313" key="3">
    <source>
        <dbReference type="Proteomes" id="UP000554284"/>
    </source>
</evidence>
<name>A0A7X6LS85_9CORY</name>
<reference evidence="1 4" key="2">
    <citation type="submission" date="2024-06" db="EMBL/GenBank/DDBJ databases">
        <title>Sequencing the genomes of 1000 actinobacteria strains.</title>
        <authorList>
            <person name="Klenk H.-P."/>
        </authorList>
    </citation>
    <scope>NUCLEOTIDE SEQUENCE [LARGE SCALE GENOMIC DNA]</scope>
    <source>
        <strain evidence="1 4">DSM 44265</strain>
    </source>
</reference>
<accession>A0A7X6LS85</accession>
<dbReference type="Proteomes" id="UP001549139">
    <property type="component" value="Unassembled WGS sequence"/>
</dbReference>
<keyword evidence="4" id="KW-1185">Reference proteome</keyword>
<dbReference type="AlphaFoldDB" id="A0A7X6LS85"/>
<comment type="caution">
    <text evidence="2">The sequence shown here is derived from an EMBL/GenBank/DDBJ whole genome shotgun (WGS) entry which is preliminary data.</text>
</comment>
<sequence length="61" mass="7437">MSAPLMRRLTPEEARRELYTLERNVDGGIENFEERARFYDLSPREQAVWERIRELRWLLDG</sequence>
<protein>
    <submittedName>
        <fullName evidence="2">Uncharacterized protein</fullName>
    </submittedName>
</protein>
<reference evidence="2 3" key="1">
    <citation type="submission" date="2020-04" db="EMBL/GenBank/DDBJ databases">
        <title>MicrobeNet Type strains.</title>
        <authorList>
            <person name="Nicholson A.C."/>
        </authorList>
    </citation>
    <scope>NUCLEOTIDE SEQUENCE [LARGE SCALE GENOMIC DNA]</scope>
    <source>
        <strain evidence="2 3">ATCC 700355</strain>
    </source>
</reference>
<dbReference type="EMBL" id="JAAXPF010000008">
    <property type="protein sequence ID" value="NKY69327.1"/>
    <property type="molecule type" value="Genomic_DNA"/>
</dbReference>
<evidence type="ECO:0000313" key="4">
    <source>
        <dbReference type="Proteomes" id="UP001549139"/>
    </source>
</evidence>
<evidence type="ECO:0000313" key="2">
    <source>
        <dbReference type="EMBL" id="NKY69327.1"/>
    </source>
</evidence>